<evidence type="ECO:0000313" key="3">
    <source>
        <dbReference type="Proteomes" id="UP001152797"/>
    </source>
</evidence>
<evidence type="ECO:0000313" key="2">
    <source>
        <dbReference type="EMBL" id="CAL4762603.1"/>
    </source>
</evidence>
<keyword evidence="3" id="KW-1185">Reference proteome</keyword>
<comment type="caution">
    <text evidence="1">The sequence shown here is derived from an EMBL/GenBank/DDBJ whole genome shotgun (WGS) entry which is preliminary data.</text>
</comment>
<evidence type="ECO:0000313" key="1">
    <source>
        <dbReference type="EMBL" id="CAI3975291.1"/>
    </source>
</evidence>
<protein>
    <submittedName>
        <fullName evidence="2">Mitochondrial import inner membrane translocase subunit Tim21</fullName>
    </submittedName>
</protein>
<dbReference type="EMBL" id="CAMXCT010000193">
    <property type="protein sequence ID" value="CAI3975291.1"/>
    <property type="molecule type" value="Genomic_DNA"/>
</dbReference>
<dbReference type="AlphaFoldDB" id="A0A9P1FGL1"/>
<gene>
    <name evidence="1" type="ORF">C1SCF055_LOCUS3627</name>
</gene>
<name>A0A9P1FGL1_9DINO</name>
<dbReference type="Proteomes" id="UP001152797">
    <property type="component" value="Unassembled WGS sequence"/>
</dbReference>
<dbReference type="EMBL" id="CAMXCT020000193">
    <property type="protein sequence ID" value="CAL1128666.1"/>
    <property type="molecule type" value="Genomic_DNA"/>
</dbReference>
<reference evidence="2 3" key="2">
    <citation type="submission" date="2024-05" db="EMBL/GenBank/DDBJ databases">
        <authorList>
            <person name="Chen Y."/>
            <person name="Shah S."/>
            <person name="Dougan E. K."/>
            <person name="Thang M."/>
            <person name="Chan C."/>
        </authorList>
    </citation>
    <scope>NUCLEOTIDE SEQUENCE [LARGE SCALE GENOMIC DNA]</scope>
</reference>
<proteinExistence type="predicted"/>
<dbReference type="OrthoDB" id="447135at2759"/>
<reference evidence="1" key="1">
    <citation type="submission" date="2022-10" db="EMBL/GenBank/DDBJ databases">
        <authorList>
            <person name="Chen Y."/>
            <person name="Dougan E. K."/>
            <person name="Chan C."/>
            <person name="Rhodes N."/>
            <person name="Thang M."/>
        </authorList>
    </citation>
    <scope>NUCLEOTIDE SEQUENCE</scope>
</reference>
<sequence>MARIPSRLRLSRGVATLVCVACSLPFSAQPKSFATGPIQFSSSQPVQTRTARMFFGGESELSRLKRENAELKKKLGEEDEPKGSNFIEKIGNSIKSLFGGDKKDPAPLAEASSFPGALGILGSFLRPAVGMMGSLLKDSQDDIQSVLSEAEKILTRSGRLGSRVECGPIFSQSYSSMNINGQQSTQVQLQFEVKGDQRSGTASCSASIGPDGVSFLNLSVDGQPIDTNGPSAGGSNVIDVER</sequence>
<dbReference type="EMBL" id="CAMXCT030000193">
    <property type="protein sequence ID" value="CAL4762603.1"/>
    <property type="molecule type" value="Genomic_DNA"/>
</dbReference>
<organism evidence="1">
    <name type="scientific">Cladocopium goreaui</name>
    <dbReference type="NCBI Taxonomy" id="2562237"/>
    <lineage>
        <taxon>Eukaryota</taxon>
        <taxon>Sar</taxon>
        <taxon>Alveolata</taxon>
        <taxon>Dinophyceae</taxon>
        <taxon>Suessiales</taxon>
        <taxon>Symbiodiniaceae</taxon>
        <taxon>Cladocopium</taxon>
    </lineage>
</organism>
<accession>A0A9P1FGL1</accession>